<evidence type="ECO:0000256" key="16">
    <source>
        <dbReference type="ARBA" id="ARBA00073143"/>
    </source>
</evidence>
<dbReference type="InterPro" id="IPR017055">
    <property type="entry name" value="Sig_transdc_His_kinase_DctB"/>
</dbReference>
<dbReference type="PANTHER" id="PTHR43065:SF46">
    <property type="entry name" value="C4-DICARBOXYLATE TRANSPORT SENSOR PROTEIN DCTB"/>
    <property type="match status" value="1"/>
</dbReference>
<evidence type="ECO:0000256" key="8">
    <source>
        <dbReference type="ARBA" id="ARBA00022692"/>
    </source>
</evidence>
<name>A0AAE4B4R8_9RHOB</name>
<evidence type="ECO:0000256" key="2">
    <source>
        <dbReference type="ARBA" id="ARBA00004429"/>
    </source>
</evidence>
<keyword evidence="4" id="KW-1003">Cell membrane</keyword>
<dbReference type="Gene3D" id="1.10.287.130">
    <property type="match status" value="1"/>
</dbReference>
<evidence type="ECO:0000256" key="9">
    <source>
        <dbReference type="ARBA" id="ARBA00022741"/>
    </source>
</evidence>
<dbReference type="SMART" id="SM00387">
    <property type="entry name" value="HATPase_c"/>
    <property type="match status" value="1"/>
</dbReference>
<keyword evidence="12 17" id="KW-1133">Transmembrane helix</keyword>
<dbReference type="SUPFAM" id="SSF55874">
    <property type="entry name" value="ATPase domain of HSP90 chaperone/DNA topoisomerase II/histidine kinase"/>
    <property type="match status" value="1"/>
</dbReference>
<dbReference type="InterPro" id="IPR036890">
    <property type="entry name" value="HATPase_C_sf"/>
</dbReference>
<comment type="subcellular location">
    <subcellularLocation>
        <location evidence="2">Cell inner membrane</location>
        <topology evidence="2">Multi-pass membrane protein</topology>
    </subcellularLocation>
</comment>
<keyword evidence="14 17" id="KW-0472">Membrane</keyword>
<keyword evidence="6" id="KW-0597">Phosphoprotein</keyword>
<evidence type="ECO:0000259" key="18">
    <source>
        <dbReference type="PROSITE" id="PS50109"/>
    </source>
</evidence>
<evidence type="ECO:0000256" key="17">
    <source>
        <dbReference type="SAM" id="Phobius"/>
    </source>
</evidence>
<dbReference type="Pfam" id="PF00512">
    <property type="entry name" value="HisKA"/>
    <property type="match status" value="1"/>
</dbReference>
<dbReference type="InterPro" id="IPR005467">
    <property type="entry name" value="His_kinase_dom"/>
</dbReference>
<keyword evidence="10" id="KW-0418">Kinase</keyword>
<keyword evidence="9" id="KW-0547">Nucleotide-binding</keyword>
<keyword evidence="5" id="KW-0997">Cell inner membrane</keyword>
<dbReference type="Pfam" id="PF02518">
    <property type="entry name" value="HATPase_c"/>
    <property type="match status" value="1"/>
</dbReference>
<dbReference type="SUPFAM" id="SSF47384">
    <property type="entry name" value="Homodimeric domain of signal transducing histidine kinase"/>
    <property type="match status" value="1"/>
</dbReference>
<evidence type="ECO:0000256" key="3">
    <source>
        <dbReference type="ARBA" id="ARBA00012438"/>
    </source>
</evidence>
<dbReference type="GO" id="GO:0000155">
    <property type="term" value="F:phosphorelay sensor kinase activity"/>
    <property type="evidence" value="ECO:0007669"/>
    <property type="project" value="InterPro"/>
</dbReference>
<keyword evidence="8 17" id="KW-0812">Transmembrane</keyword>
<dbReference type="InterPro" id="IPR003661">
    <property type="entry name" value="HisK_dim/P_dom"/>
</dbReference>
<evidence type="ECO:0000256" key="4">
    <source>
        <dbReference type="ARBA" id="ARBA00022475"/>
    </source>
</evidence>
<accession>A0AAE4B4R8</accession>
<dbReference type="AlphaFoldDB" id="A0AAE4B4R8"/>
<comment type="function">
    <text evidence="15">Member of the two-component regulatory system DctB/DctD involved in the transport of C4-dicarboxylates. DctB functions as a membrane-associated protein kinase that phosphorylates DctD in response to environmental signals.</text>
</comment>
<evidence type="ECO:0000256" key="6">
    <source>
        <dbReference type="ARBA" id="ARBA00022553"/>
    </source>
</evidence>
<dbReference type="InterPro" id="IPR004358">
    <property type="entry name" value="Sig_transdc_His_kin-like_C"/>
</dbReference>
<dbReference type="EMBL" id="JANHAX010000001">
    <property type="protein sequence ID" value="MDQ2088386.1"/>
    <property type="molecule type" value="Genomic_DNA"/>
</dbReference>
<evidence type="ECO:0000256" key="11">
    <source>
        <dbReference type="ARBA" id="ARBA00022840"/>
    </source>
</evidence>
<evidence type="ECO:0000256" key="1">
    <source>
        <dbReference type="ARBA" id="ARBA00000085"/>
    </source>
</evidence>
<dbReference type="PANTHER" id="PTHR43065">
    <property type="entry name" value="SENSOR HISTIDINE KINASE"/>
    <property type="match status" value="1"/>
</dbReference>
<keyword evidence="13" id="KW-0902">Two-component regulatory system</keyword>
<keyword evidence="11 19" id="KW-0067">ATP-binding</keyword>
<reference evidence="19" key="2">
    <citation type="submission" date="2023-02" db="EMBL/GenBank/DDBJ databases">
        <title>'Rhodoalgimonas zhirmunskyi' gen. nov., isolated from a red alga.</title>
        <authorList>
            <person name="Nedashkovskaya O.I."/>
            <person name="Otstavnykh N.Y."/>
            <person name="Bystritskaya E.P."/>
            <person name="Balabanova L.A."/>
            <person name="Isaeva M.P."/>
        </authorList>
    </citation>
    <scope>NUCLEOTIDE SEQUENCE</scope>
    <source>
        <strain evidence="19">KCTC 52189</strain>
    </source>
</reference>
<dbReference type="RefSeq" id="WP_306733657.1">
    <property type="nucleotide sequence ID" value="NZ_JANHAX010000001.1"/>
</dbReference>
<feature type="transmembrane region" description="Helical" evidence="17">
    <location>
        <begin position="271"/>
        <end position="292"/>
    </location>
</feature>
<dbReference type="GO" id="GO:0005886">
    <property type="term" value="C:plasma membrane"/>
    <property type="evidence" value="ECO:0007669"/>
    <property type="project" value="UniProtKB-SubCell"/>
</dbReference>
<reference evidence="19" key="1">
    <citation type="submission" date="2022-07" db="EMBL/GenBank/DDBJ databases">
        <authorList>
            <person name="Otstavnykh N."/>
            <person name="Isaeva M."/>
            <person name="Bystritskaya E."/>
        </authorList>
    </citation>
    <scope>NUCLEOTIDE SEQUENCE</scope>
    <source>
        <strain evidence="19">KCTC 52189</strain>
    </source>
</reference>
<evidence type="ECO:0000256" key="14">
    <source>
        <dbReference type="ARBA" id="ARBA00023136"/>
    </source>
</evidence>
<evidence type="ECO:0000256" key="15">
    <source>
        <dbReference type="ARBA" id="ARBA00059004"/>
    </source>
</evidence>
<feature type="transmembrane region" description="Helical" evidence="17">
    <location>
        <begin position="12"/>
        <end position="31"/>
    </location>
</feature>
<dbReference type="Gene3D" id="3.30.450.20">
    <property type="entry name" value="PAS domain"/>
    <property type="match status" value="2"/>
</dbReference>
<dbReference type="PROSITE" id="PS50109">
    <property type="entry name" value="HIS_KIN"/>
    <property type="match status" value="1"/>
</dbReference>
<dbReference type="PIRSF" id="PIRSF036431">
    <property type="entry name" value="STHK_DctB"/>
    <property type="match status" value="1"/>
</dbReference>
<keyword evidence="20" id="KW-1185">Reference proteome</keyword>
<comment type="caution">
    <text evidence="19">The sequence shown here is derived from an EMBL/GenBank/DDBJ whole genome shotgun (WGS) entry which is preliminary data.</text>
</comment>
<proteinExistence type="predicted"/>
<dbReference type="Proteomes" id="UP001226762">
    <property type="component" value="Unassembled WGS sequence"/>
</dbReference>
<dbReference type="EC" id="2.7.13.3" evidence="3"/>
<dbReference type="PRINTS" id="PR00344">
    <property type="entry name" value="BCTRLSENSOR"/>
</dbReference>
<dbReference type="SMART" id="SM00388">
    <property type="entry name" value="HisKA"/>
    <property type="match status" value="1"/>
</dbReference>
<evidence type="ECO:0000256" key="10">
    <source>
        <dbReference type="ARBA" id="ARBA00022777"/>
    </source>
</evidence>
<evidence type="ECO:0000313" key="19">
    <source>
        <dbReference type="EMBL" id="MDQ2088386.1"/>
    </source>
</evidence>
<dbReference type="Gene3D" id="3.30.565.10">
    <property type="entry name" value="Histidine kinase-like ATPase, C-terminal domain"/>
    <property type="match status" value="1"/>
</dbReference>
<protein>
    <recommendedName>
        <fullName evidence="16">C4-dicarboxylate transport sensor protein DctB</fullName>
        <ecNumber evidence="3">2.7.13.3</ecNumber>
    </recommendedName>
</protein>
<dbReference type="GO" id="GO:0005524">
    <property type="term" value="F:ATP binding"/>
    <property type="evidence" value="ECO:0007669"/>
    <property type="project" value="UniProtKB-KW"/>
</dbReference>
<comment type="catalytic activity">
    <reaction evidence="1">
        <text>ATP + protein L-histidine = ADP + protein N-phospho-L-histidine.</text>
        <dbReference type="EC" id="2.7.13.3"/>
    </reaction>
</comment>
<evidence type="ECO:0000256" key="13">
    <source>
        <dbReference type="ARBA" id="ARBA00023012"/>
    </source>
</evidence>
<evidence type="ECO:0000313" key="20">
    <source>
        <dbReference type="Proteomes" id="UP001226762"/>
    </source>
</evidence>
<evidence type="ECO:0000256" key="5">
    <source>
        <dbReference type="ARBA" id="ARBA00022519"/>
    </source>
</evidence>
<evidence type="ECO:0000256" key="7">
    <source>
        <dbReference type="ARBA" id="ARBA00022679"/>
    </source>
</evidence>
<organism evidence="19 20">
    <name type="scientific">Marimonas arenosa</name>
    <dbReference type="NCBI Taxonomy" id="1795305"/>
    <lineage>
        <taxon>Bacteria</taxon>
        <taxon>Pseudomonadati</taxon>
        <taxon>Pseudomonadota</taxon>
        <taxon>Alphaproteobacteria</taxon>
        <taxon>Rhodobacterales</taxon>
        <taxon>Paracoccaceae</taxon>
        <taxon>Marimonas</taxon>
    </lineage>
</organism>
<evidence type="ECO:0000256" key="12">
    <source>
        <dbReference type="ARBA" id="ARBA00022989"/>
    </source>
</evidence>
<dbReference type="FunFam" id="1.10.287.130:FF:000049">
    <property type="entry name" value="C4-dicarboxylate transport sensor protein DctB"/>
    <property type="match status" value="1"/>
</dbReference>
<feature type="domain" description="Histidine kinase" evidence="18">
    <location>
        <begin position="339"/>
        <end position="552"/>
    </location>
</feature>
<keyword evidence="7" id="KW-0808">Transferase</keyword>
<sequence length="558" mass="60274">MEHGVIRRGWLVLGFLAAVAAMSAGIFTYGYGQALDRLAQQGMADLSLATDRLTGQLQRYQEMAVLLAPHPTLDAGDRDAANALLLAASDKTAALNLIHVDRTGRVLARATAAGAQSVAQGPWVERAMHGALGSGHGFFGDDARRAYVYAAPRFAADGGVTGALVVAVDLAALEDDWRGSRPAVFFVDQAGVVFISNRSELLFWRRDGEGLRPQDGAEPSFAVTLRSGQEIWALDWGPYIPRRALHLKRDLPVIGMRAEALVDTLPALRLAGLQAAVFAALWLVFGAFLYLAMERRRALTLANRLLEARVDARTKELKRAQADLVQAGKLSALGQMSAGISHELNQPLMAIRQFAENGAAFLDRNCPERAQENLGRISDMAARAARIIRNLRAFARNESEPMGRVDLGQVIDTAVELTEARLRKDEVALDWVRPAGPVFALGGEVRLAQVFVNLINNAADAMAGQEGSRRIRIGIEEGPQLAVTVRDTGPGISDPDRIFEPFYSTKEVGSEEGMGLGLSISYGLVQSFGGNIRGENCAPRGAAFTVELERWQDEEAAA</sequence>
<dbReference type="CDD" id="cd00082">
    <property type="entry name" value="HisKA"/>
    <property type="match status" value="1"/>
</dbReference>
<dbReference type="InterPro" id="IPR036097">
    <property type="entry name" value="HisK_dim/P_sf"/>
</dbReference>
<dbReference type="InterPro" id="IPR003594">
    <property type="entry name" value="HATPase_dom"/>
</dbReference>
<gene>
    <name evidence="19" type="ORF">NO357_00525</name>
</gene>